<dbReference type="Pfam" id="PF01565">
    <property type="entry name" value="FAD_binding_4"/>
    <property type="match status" value="1"/>
</dbReference>
<evidence type="ECO:0000259" key="4">
    <source>
        <dbReference type="PROSITE" id="PS51387"/>
    </source>
</evidence>
<proteinExistence type="inferred from homology"/>
<dbReference type="InterPro" id="IPR016166">
    <property type="entry name" value="FAD-bd_PCMH"/>
</dbReference>
<reference evidence="5" key="1">
    <citation type="submission" date="2015-10" db="EMBL/GenBank/DDBJ databases">
        <authorList>
            <person name="Regsiter A."/>
            <person name="william w."/>
        </authorList>
    </citation>
    <scope>NUCLEOTIDE SEQUENCE</scope>
    <source>
        <strain evidence="5">Montdore</strain>
    </source>
</reference>
<dbReference type="InterPro" id="IPR036318">
    <property type="entry name" value="FAD-bd_PCMH-like_sf"/>
</dbReference>
<evidence type="ECO:0000256" key="2">
    <source>
        <dbReference type="ARBA" id="ARBA00023002"/>
    </source>
</evidence>
<feature type="signal peptide" evidence="3">
    <location>
        <begin position="1"/>
        <end position="23"/>
    </location>
</feature>
<accession>A0A292PTC2</accession>
<feature type="chain" id="PRO_5012109661" description="FAD-binding PCMH-type domain-containing protein" evidence="3">
    <location>
        <begin position="24"/>
        <end position="625"/>
    </location>
</feature>
<dbReference type="AlphaFoldDB" id="A0A292PTC2"/>
<dbReference type="PROSITE" id="PS51387">
    <property type="entry name" value="FAD_PCMH"/>
    <property type="match status" value="1"/>
</dbReference>
<name>A0A292PTC2_9PEZI</name>
<sequence>MRTSFLSALLGVFALSDVAQTSGEYPEATGTIPSHSNCRCFPGDPCWPSAQKWGELNTTVSGKLIATVPLGTPCHAPDYDASRCQYIKENWHSPELHDESSSSVMASFYANRSCDPFMPVDSPCQIGAYVRYAINVTEPADIIAGIKFAKKNNVRLVIRNTGHDFFGKSSGPGSLSLWTHHLKDIEYIPEYKSEAYHGPALKVGAGVQGIEAFTAADKNGVVVVGGVCPSVGIAGGYTQGGGHSILMGKYGLGADQTLEFEVVTGEGKHVNASKTENTDLYWALSGGGGGTYGVVTSMTVKAHKDAPMTVTQYSFRTTTGDTSMDNFYDALDFLHQMAPGYFDRGGYSAHKDAPMTVTQYSFRTTTGDTSMDNFYDALDFLHQMAPGYFDRGGYSVHIYSKGSLSFGLFFGPEWTKEATAAFFQPWVERLESLGLQYSLNITEYPSYFAAYSSMNYISTIGASQSGGRIIPKDTLLNKRAQFNQVIKNIVEDGAFMIEVVAHPTLEVAGNPDNAVLPAWRDNAITLVLAAPFNDTVEWSQMLEDQKTITKWGGLLRELAPESGAYLNEADANEPNFQREFYGENYARLLSIKNRYDPTGIFYALTAVGSDAWAQSPDGRLCKTNP</sequence>
<dbReference type="Gene3D" id="3.30.465.10">
    <property type="match status" value="2"/>
</dbReference>
<keyword evidence="2" id="KW-0560">Oxidoreductase</keyword>
<dbReference type="Pfam" id="PF08031">
    <property type="entry name" value="BBE"/>
    <property type="match status" value="1"/>
</dbReference>
<evidence type="ECO:0000256" key="3">
    <source>
        <dbReference type="SAM" id="SignalP"/>
    </source>
</evidence>
<dbReference type="GO" id="GO:0016491">
    <property type="term" value="F:oxidoreductase activity"/>
    <property type="evidence" value="ECO:0007669"/>
    <property type="project" value="UniProtKB-KW"/>
</dbReference>
<keyword evidence="3" id="KW-0732">Signal</keyword>
<dbReference type="PANTHER" id="PTHR13878">
    <property type="entry name" value="GULONOLACTONE OXIDASE"/>
    <property type="match status" value="1"/>
</dbReference>
<organism evidence="5 6">
    <name type="scientific">Tuber aestivum</name>
    <name type="common">summer truffle</name>
    <dbReference type="NCBI Taxonomy" id="59557"/>
    <lineage>
        <taxon>Eukaryota</taxon>
        <taxon>Fungi</taxon>
        <taxon>Dikarya</taxon>
        <taxon>Ascomycota</taxon>
        <taxon>Pezizomycotina</taxon>
        <taxon>Pezizomycetes</taxon>
        <taxon>Pezizales</taxon>
        <taxon>Tuberaceae</taxon>
        <taxon>Tuber</taxon>
    </lineage>
</organism>
<protein>
    <recommendedName>
        <fullName evidence="4">FAD-binding PCMH-type domain-containing protein</fullName>
    </recommendedName>
</protein>
<dbReference type="Proteomes" id="UP001412239">
    <property type="component" value="Unassembled WGS sequence"/>
</dbReference>
<comment type="similarity">
    <text evidence="1">Belongs to the oxygen-dependent FAD-linked oxidoreductase family.</text>
</comment>
<dbReference type="PANTHER" id="PTHR13878:SF91">
    <property type="entry name" value="FAD BINDING DOMAIN PROTEIN (AFU_ORTHOLOGUE AFUA_6G12070)-RELATED"/>
    <property type="match status" value="1"/>
</dbReference>
<gene>
    <name evidence="5" type="ORF">GSTUAT00005059001</name>
</gene>
<evidence type="ECO:0000313" key="6">
    <source>
        <dbReference type="Proteomes" id="UP001412239"/>
    </source>
</evidence>
<evidence type="ECO:0000313" key="5">
    <source>
        <dbReference type="EMBL" id="CUS10786.1"/>
    </source>
</evidence>
<keyword evidence="6" id="KW-1185">Reference proteome</keyword>
<dbReference type="EMBL" id="LN891038">
    <property type="protein sequence ID" value="CUS10786.1"/>
    <property type="molecule type" value="Genomic_DNA"/>
</dbReference>
<dbReference type="InterPro" id="IPR006094">
    <property type="entry name" value="Oxid_FAD_bind_N"/>
</dbReference>
<dbReference type="InterPro" id="IPR016169">
    <property type="entry name" value="FAD-bd_PCMH_sub2"/>
</dbReference>
<dbReference type="GO" id="GO:0071949">
    <property type="term" value="F:FAD binding"/>
    <property type="evidence" value="ECO:0007669"/>
    <property type="project" value="InterPro"/>
</dbReference>
<dbReference type="InterPro" id="IPR050432">
    <property type="entry name" value="FAD-linked_Oxidoreductases_BP"/>
</dbReference>
<feature type="domain" description="FAD-binding PCMH-type" evidence="4">
    <location>
        <begin position="125"/>
        <end position="305"/>
    </location>
</feature>
<dbReference type="InterPro" id="IPR012951">
    <property type="entry name" value="BBE"/>
</dbReference>
<evidence type="ECO:0000256" key="1">
    <source>
        <dbReference type="ARBA" id="ARBA00005466"/>
    </source>
</evidence>
<dbReference type="SUPFAM" id="SSF56176">
    <property type="entry name" value="FAD-binding/transporter-associated domain-like"/>
    <property type="match status" value="1"/>
</dbReference>